<dbReference type="SUPFAM" id="SSF53067">
    <property type="entry name" value="Actin-like ATPase domain"/>
    <property type="match status" value="1"/>
</dbReference>
<dbReference type="InterPro" id="IPR043129">
    <property type="entry name" value="ATPase_NBD"/>
</dbReference>
<protein>
    <submittedName>
        <fullName evidence="1">Reactivating factor for ethanolamine ammonia lyase</fullName>
    </submittedName>
</protein>
<dbReference type="InterPro" id="IPR009377">
    <property type="entry name" value="EutA"/>
</dbReference>
<dbReference type="EMBL" id="MLJW01000266">
    <property type="protein sequence ID" value="OIQ91201.1"/>
    <property type="molecule type" value="Genomic_DNA"/>
</dbReference>
<dbReference type="AlphaFoldDB" id="A0A1J5R5M7"/>
<name>A0A1J5R5M7_9ZZZZ</name>
<keyword evidence="1" id="KW-0456">Lyase</keyword>
<proteinExistence type="predicted"/>
<reference evidence="1" key="1">
    <citation type="submission" date="2016-10" db="EMBL/GenBank/DDBJ databases">
        <title>Sequence of Gallionella enrichment culture.</title>
        <authorList>
            <person name="Poehlein A."/>
            <person name="Muehling M."/>
            <person name="Daniel R."/>
        </authorList>
    </citation>
    <scope>NUCLEOTIDE SEQUENCE</scope>
</reference>
<dbReference type="GO" id="GO:0016829">
    <property type="term" value="F:lyase activity"/>
    <property type="evidence" value="ECO:0007669"/>
    <property type="project" value="UniProtKB-KW"/>
</dbReference>
<sequence>MLNLASAGPPAIRCHDDGGAHFHDYTEAEKTALADFFWKSDNVELTTVGIDIGSSTSHLMFARVHLQRKAQLLSSSYLVVDRKILWKSPILLTPFLPDNTIDAARLKDFIDAAYLAAGLERDAIDSGAVILTGEAIKRSNAQAIAQLFAAESGKFVCASAGHHLECTLAAHGSGAAVRSRLTHRTVLNVDLGGGTTKFALLQNGEVRATCAVAVGGRLMVRDADDKLTRFDHAAQQAADSLGLTLRLGEKPAAADMDRLIESLAEVVIGYLRGEVPTGLAQSLLLTEPLDMSVRPHLITFSGGVSEYLFGRETRTYGDIARPLADKIAKAFGDGRIAAPLTDPGHGIRATVIGASQFTVQVSGKTIHIANDAALPLHNVPVVFPALAQNTAFSSAAVAHEVRAALQRADLAAEQAVALALRWHGEPHYQRLRSLADGLAAALDNASELPLILMIDGDVGRTLGHILADELKLRRPVISIDGVKLQELDYVDIGKLLQPANVVPIVIKSLLFPASR</sequence>
<evidence type="ECO:0000313" key="1">
    <source>
        <dbReference type="EMBL" id="OIQ91201.1"/>
    </source>
</evidence>
<dbReference type="Gene3D" id="3.30.420.40">
    <property type="match status" value="1"/>
</dbReference>
<organism evidence="1">
    <name type="scientific">mine drainage metagenome</name>
    <dbReference type="NCBI Taxonomy" id="410659"/>
    <lineage>
        <taxon>unclassified sequences</taxon>
        <taxon>metagenomes</taxon>
        <taxon>ecological metagenomes</taxon>
    </lineage>
</organism>
<dbReference type="PIRSF" id="PIRSF012293">
    <property type="entry name" value="EutA"/>
    <property type="match status" value="1"/>
</dbReference>
<dbReference type="Pfam" id="PF06277">
    <property type="entry name" value="EutA"/>
    <property type="match status" value="1"/>
</dbReference>
<accession>A0A1J5R5M7</accession>
<gene>
    <name evidence="1" type="ORF">GALL_268630</name>
</gene>
<comment type="caution">
    <text evidence="1">The sequence shown here is derived from an EMBL/GenBank/DDBJ whole genome shotgun (WGS) entry which is preliminary data.</text>
</comment>